<organism evidence="12 13">
    <name type="scientific">Trypanosoma equiperdum</name>
    <dbReference type="NCBI Taxonomy" id="5694"/>
    <lineage>
        <taxon>Eukaryota</taxon>
        <taxon>Discoba</taxon>
        <taxon>Euglenozoa</taxon>
        <taxon>Kinetoplastea</taxon>
        <taxon>Metakinetoplastina</taxon>
        <taxon>Trypanosomatida</taxon>
        <taxon>Trypanosomatidae</taxon>
        <taxon>Trypanosoma</taxon>
    </lineage>
</organism>
<dbReference type="FunFam" id="3.30.200.20:FF:001334">
    <property type="entry name" value="Protein kinase, putative"/>
    <property type="match status" value="1"/>
</dbReference>
<dbReference type="InterPro" id="IPR000719">
    <property type="entry name" value="Prot_kinase_dom"/>
</dbReference>
<feature type="region of interest" description="Disordered" evidence="9">
    <location>
        <begin position="664"/>
        <end position="690"/>
    </location>
</feature>
<dbReference type="InterPro" id="IPR011009">
    <property type="entry name" value="Kinase-like_dom_sf"/>
</dbReference>
<dbReference type="PROSITE" id="PS00108">
    <property type="entry name" value="PROTEIN_KINASE_ST"/>
    <property type="match status" value="1"/>
</dbReference>
<dbReference type="Proteomes" id="UP000195570">
    <property type="component" value="Unassembled WGS sequence"/>
</dbReference>
<dbReference type="GO" id="GO:0004674">
    <property type="term" value="F:protein serine/threonine kinase activity"/>
    <property type="evidence" value="ECO:0007669"/>
    <property type="project" value="UniProtKB-KW"/>
</dbReference>
<evidence type="ECO:0000256" key="5">
    <source>
        <dbReference type="ARBA" id="ARBA00022777"/>
    </source>
</evidence>
<keyword evidence="13" id="KW-1185">Reference proteome</keyword>
<dbReference type="SUPFAM" id="SSF56112">
    <property type="entry name" value="Protein kinase-like (PK-like)"/>
    <property type="match status" value="1"/>
</dbReference>
<dbReference type="GeneID" id="92380956"/>
<dbReference type="PANTHER" id="PTHR43671:SF98">
    <property type="entry name" value="SERINE_THREONINE-PROTEIN KINASE NEK11"/>
    <property type="match status" value="1"/>
</dbReference>
<reference evidence="12" key="1">
    <citation type="submission" date="2016-09" db="EMBL/GenBank/DDBJ databases">
        <authorList>
            <person name="Hebert L."/>
            <person name="Moumen B."/>
        </authorList>
    </citation>
    <scope>NUCLEOTIDE SEQUENCE [LARGE SCALE GENOMIC DNA]</scope>
    <source>
        <strain evidence="12">OVI</strain>
    </source>
</reference>
<keyword evidence="6" id="KW-0067">ATP-binding</keyword>
<keyword evidence="2" id="KW-0723">Serine/threonine-protein kinase</keyword>
<keyword evidence="5 12" id="KW-0418">Kinase</keyword>
<keyword evidence="10" id="KW-0812">Transmembrane</keyword>
<comment type="catalytic activity">
    <reaction evidence="7">
        <text>L-threonyl-[protein] + ATP = O-phospho-L-threonyl-[protein] + ADP + H(+)</text>
        <dbReference type="Rhea" id="RHEA:46608"/>
        <dbReference type="Rhea" id="RHEA-COMP:11060"/>
        <dbReference type="Rhea" id="RHEA-COMP:11605"/>
        <dbReference type="ChEBI" id="CHEBI:15378"/>
        <dbReference type="ChEBI" id="CHEBI:30013"/>
        <dbReference type="ChEBI" id="CHEBI:30616"/>
        <dbReference type="ChEBI" id="CHEBI:61977"/>
        <dbReference type="ChEBI" id="CHEBI:456216"/>
        <dbReference type="EC" id="2.7.11.1"/>
    </reaction>
</comment>
<feature type="domain" description="Protein kinase" evidence="11">
    <location>
        <begin position="1153"/>
        <end position="1636"/>
    </location>
</feature>
<evidence type="ECO:0000313" key="13">
    <source>
        <dbReference type="Proteomes" id="UP000195570"/>
    </source>
</evidence>
<dbReference type="Gene3D" id="2.120.10.80">
    <property type="entry name" value="Kelch-type beta propeller"/>
    <property type="match status" value="1"/>
</dbReference>
<accession>A0A1G4I0C8</accession>
<dbReference type="Pfam" id="PF00069">
    <property type="entry name" value="Pkinase"/>
    <property type="match status" value="3"/>
</dbReference>
<evidence type="ECO:0000256" key="1">
    <source>
        <dbReference type="ARBA" id="ARBA00012513"/>
    </source>
</evidence>
<keyword evidence="10" id="KW-1133">Transmembrane helix</keyword>
<dbReference type="SMART" id="SM00220">
    <property type="entry name" value="S_TKc"/>
    <property type="match status" value="1"/>
</dbReference>
<feature type="transmembrane region" description="Helical" evidence="10">
    <location>
        <begin position="6"/>
        <end position="28"/>
    </location>
</feature>
<feature type="compositionally biased region" description="Basic and acidic residues" evidence="9">
    <location>
        <begin position="873"/>
        <end position="890"/>
    </location>
</feature>
<evidence type="ECO:0000256" key="6">
    <source>
        <dbReference type="ARBA" id="ARBA00022840"/>
    </source>
</evidence>
<dbReference type="InterPro" id="IPR015915">
    <property type="entry name" value="Kelch-typ_b-propeller"/>
</dbReference>
<name>A0A1G4I0C8_TRYEQ</name>
<evidence type="ECO:0000256" key="2">
    <source>
        <dbReference type="ARBA" id="ARBA00022527"/>
    </source>
</evidence>
<feature type="compositionally biased region" description="Basic and acidic residues" evidence="9">
    <location>
        <begin position="1446"/>
        <end position="1457"/>
    </location>
</feature>
<dbReference type="VEuPathDB" id="TriTrypDB:TEOVI_000702200"/>
<feature type="region of interest" description="Disordered" evidence="9">
    <location>
        <begin position="1428"/>
        <end position="1457"/>
    </location>
</feature>
<dbReference type="SUPFAM" id="SSF117281">
    <property type="entry name" value="Kelch motif"/>
    <property type="match status" value="1"/>
</dbReference>
<dbReference type="PROSITE" id="PS50011">
    <property type="entry name" value="PROTEIN_KINASE_DOM"/>
    <property type="match status" value="1"/>
</dbReference>
<dbReference type="EMBL" id="CZPT02000213">
    <property type="protein sequence ID" value="SCU65100.1"/>
    <property type="molecule type" value="Genomic_DNA"/>
</dbReference>
<evidence type="ECO:0000256" key="7">
    <source>
        <dbReference type="ARBA" id="ARBA00047899"/>
    </source>
</evidence>
<keyword evidence="4" id="KW-0547">Nucleotide-binding</keyword>
<keyword evidence="3" id="KW-0808">Transferase</keyword>
<dbReference type="InterPro" id="IPR050660">
    <property type="entry name" value="NEK_Ser/Thr_kinase"/>
</dbReference>
<dbReference type="Pfam" id="PF01344">
    <property type="entry name" value="Kelch_1"/>
    <property type="match status" value="1"/>
</dbReference>
<proteinExistence type="predicted"/>
<feature type="compositionally biased region" description="Polar residues" evidence="9">
    <location>
        <begin position="926"/>
        <end position="936"/>
    </location>
</feature>
<evidence type="ECO:0000256" key="9">
    <source>
        <dbReference type="SAM" id="MobiDB-lite"/>
    </source>
</evidence>
<dbReference type="EC" id="2.7.11.1" evidence="1"/>
<comment type="caution">
    <text evidence="12">The sequence shown here is derived from an EMBL/GenBank/DDBJ whole genome shotgun (WGS) entry which is preliminary data.</text>
</comment>
<evidence type="ECO:0000313" key="12">
    <source>
        <dbReference type="EMBL" id="SCU65100.1"/>
    </source>
</evidence>
<dbReference type="RefSeq" id="XP_067076755.1">
    <property type="nucleotide sequence ID" value="XM_067220654.1"/>
</dbReference>
<protein>
    <recommendedName>
        <fullName evidence="1">non-specific serine/threonine protein kinase</fullName>
        <ecNumber evidence="1">2.7.11.1</ecNumber>
    </recommendedName>
</protein>
<gene>
    <name evidence="12" type="ORF">TEOVI_000702200</name>
</gene>
<evidence type="ECO:0000256" key="8">
    <source>
        <dbReference type="ARBA" id="ARBA00048679"/>
    </source>
</evidence>
<dbReference type="InterPro" id="IPR006652">
    <property type="entry name" value="Kelch_1"/>
</dbReference>
<dbReference type="PANTHER" id="PTHR43671">
    <property type="entry name" value="SERINE/THREONINE-PROTEIN KINASE NEK"/>
    <property type="match status" value="1"/>
</dbReference>
<sequence length="1642" mass="177743">MVVRPLFCMLVFVAFVTILFGANVVYLLGEAESSTLRRATNGTLKDSDDSWVPFDSEMAIGRAYSAVVWLNGSLVIIGGCRDVACTQRVNAVDIVDPSDQTEPQHMELPIKLGGRGLGSGAHGNATPLMVAGPTSAVRVDDIDDQNNSGVYVVGACSYYYPERDGFPQSPLVREQYASIWALSNDMTKVVDHFLIQSWVSDSRGAEAEERVGDSVPAGTVLRANATCASHGHLLFIVGGVDMNTGGVIGTVDVYDTQKRQYHPDIFNLTTAVRNPLVTLDNALMYVVGGEVHHDGPLEQRESELFRECSEGHKWVNATDNSGEVSSVGLWCPTPAVQVVMLVESDPLVNDDNSSKTSASLSLSLIPGVPCNMELSIPSPQKRHMFAFNGRLCVMMNSSFVNCLDIEKLFNHTNPNNGNDSSPDMWEPLIGGRSPLPTEISTPFAFPLSTGLLGATMVFFNIGGFDADGTASTRLFYRASDVAVTSVAEVRAVIPVGVPLNLTLRPPRSGFVRLSSNVRCTDNVAGTTDAQVFQQEDEATVAVFYPMGEATRVFVCFANGFVPLPCVDRGCPAAVEMSLLYTPVTFTPFRIHHEVTPQPQEGLNRKLLYTIGVFTTCLAGLIVVVVTTTVISRPVTAGGPDGDYTVHLLAKEERKTIGSRISPKRAGGRRQFVAEPDRSHRRKVAEAASGSAATPRNLRIAGDGANFRTEMDMVVKNTTRDSRYEVVRRIGEGAFSSVYLVKHRRSKQQFALKYLVCRDNKERLDALRECETINSLQGHPNIIRIVEMFMNYEFTGGNESPSTPQAFLAHAMTSPYVFQPKRGSCAFASKEINCSRLDAPLLDAGIPRAPAGPHGEKRNIPEVPASQKPLAEPQKVDITDPARSHTAKGTDEVSYMPPPSIGKRSKEDNLVSTAPPPSASAASVSTHCGSVRSSNHAQPPPDVHETSPPNAPTRLTTSSAVGAEGNSATVAVRTVGTPSQLTTPARQQAIVVHYPNFAQPTEPMPSPIVQQQQQGENNDQCEQQQQEGESLTTSKRTSYAPRGGIHYKDFDIAISASGVARCPQPALPPTPTLPNYVQPAAGSVQYTNFVAEDLCACAPTHCSVPAMSKPKSVADAVRAARLQRNSSTKVLTAEIDTSSILGGHIGREGRVSSLQTVATYQPSLMGQQVQRSERGRNNVCSHSLGAVTNTNHRVDGTQTPGRQPYSMGNGVVILPTNDNVPPASLCHSPLKPVAEVRERSSQPSPDQGLAHSRYLGLVMEYHPLGDLCGYAMRHSATHNPKVRSQLEREKLQAACAYEEKLNKRDEDTSDGVRLISSNSQSPLLPPEVTAPRLFCGEDSCGSSPCGRAAAPDRRVGAASTSNCGSGMNDIYKKLEDMFVMRENPFTEPQLLSIAYQLSSVLHHLHSQRPPIVHRDLKPENILIRGNPLDCSGSSRHEHGGSKSHHGCNREGGSKEGKDVTSPLAVAVEVFDETPKERGKSPRSTSRGGCPTRITADIIPIVVTDFGLAFVLEGRRKMGRGGGTRPYIAPECWVGQTSTASDLWSLGCVLYALATARVTVQTVRLMYEEAEREGFAAMVMNDILARNYSLEFASFVLSLLVTDPDKRLTAKMAMHCFEVVGENFEATHVQFNPNSPFFSNVQEL</sequence>
<dbReference type="Gene3D" id="3.30.200.20">
    <property type="entry name" value="Phosphorylase Kinase, domain 1"/>
    <property type="match status" value="1"/>
</dbReference>
<dbReference type="InterPro" id="IPR008271">
    <property type="entry name" value="Ser/Thr_kinase_AS"/>
</dbReference>
<dbReference type="Gene3D" id="1.10.510.10">
    <property type="entry name" value="Transferase(Phosphotransferase) domain 1"/>
    <property type="match status" value="1"/>
</dbReference>
<comment type="catalytic activity">
    <reaction evidence="8">
        <text>L-seryl-[protein] + ATP = O-phospho-L-seryl-[protein] + ADP + H(+)</text>
        <dbReference type="Rhea" id="RHEA:17989"/>
        <dbReference type="Rhea" id="RHEA-COMP:9863"/>
        <dbReference type="Rhea" id="RHEA-COMP:11604"/>
        <dbReference type="ChEBI" id="CHEBI:15378"/>
        <dbReference type="ChEBI" id="CHEBI:29999"/>
        <dbReference type="ChEBI" id="CHEBI:30616"/>
        <dbReference type="ChEBI" id="CHEBI:83421"/>
        <dbReference type="ChEBI" id="CHEBI:456216"/>
        <dbReference type="EC" id="2.7.11.1"/>
    </reaction>
</comment>
<evidence type="ECO:0000256" key="10">
    <source>
        <dbReference type="SAM" id="Phobius"/>
    </source>
</evidence>
<dbReference type="GO" id="GO:0005524">
    <property type="term" value="F:ATP binding"/>
    <property type="evidence" value="ECO:0007669"/>
    <property type="project" value="UniProtKB-KW"/>
</dbReference>
<evidence type="ECO:0000259" key="11">
    <source>
        <dbReference type="PROSITE" id="PS50011"/>
    </source>
</evidence>
<keyword evidence="10" id="KW-0472">Membrane</keyword>
<feature type="region of interest" description="Disordered" evidence="9">
    <location>
        <begin position="844"/>
        <end position="963"/>
    </location>
</feature>
<feature type="compositionally biased region" description="Low complexity" evidence="9">
    <location>
        <begin position="1009"/>
        <end position="1028"/>
    </location>
</feature>
<evidence type="ECO:0000256" key="3">
    <source>
        <dbReference type="ARBA" id="ARBA00022679"/>
    </source>
</evidence>
<evidence type="ECO:0000256" key="4">
    <source>
        <dbReference type="ARBA" id="ARBA00022741"/>
    </source>
</evidence>
<feature type="transmembrane region" description="Helical" evidence="10">
    <location>
        <begin position="606"/>
        <end position="625"/>
    </location>
</feature>
<feature type="region of interest" description="Disordered" evidence="9">
    <location>
        <begin position="996"/>
        <end position="1041"/>
    </location>
</feature>